<organism evidence="2 3">
    <name type="scientific">Jaculus jaculus</name>
    <name type="common">Lesser Egyptian jerboa</name>
    <dbReference type="NCBI Taxonomy" id="51337"/>
    <lineage>
        <taxon>Eukaryota</taxon>
        <taxon>Metazoa</taxon>
        <taxon>Chordata</taxon>
        <taxon>Craniata</taxon>
        <taxon>Vertebrata</taxon>
        <taxon>Euteleostomi</taxon>
        <taxon>Mammalia</taxon>
        <taxon>Eutheria</taxon>
        <taxon>Euarchontoglires</taxon>
        <taxon>Glires</taxon>
        <taxon>Rodentia</taxon>
        <taxon>Myomorpha</taxon>
        <taxon>Dipodoidea</taxon>
        <taxon>Dipodidae</taxon>
        <taxon>Dipodinae</taxon>
        <taxon>Jaculus</taxon>
    </lineage>
</organism>
<dbReference type="Ensembl" id="ENSJJAT00000011361.1">
    <property type="protein sequence ID" value="ENSJJAP00000005060.1"/>
    <property type="gene ID" value="ENSJJAG00000010043.1"/>
</dbReference>
<dbReference type="Proteomes" id="UP000694385">
    <property type="component" value="Unassembled WGS sequence"/>
</dbReference>
<keyword evidence="3" id="KW-1185">Reference proteome</keyword>
<reference evidence="2" key="2">
    <citation type="submission" date="2025-09" db="UniProtKB">
        <authorList>
            <consortium name="Ensembl"/>
        </authorList>
    </citation>
    <scope>IDENTIFICATION</scope>
</reference>
<evidence type="ECO:0000313" key="3">
    <source>
        <dbReference type="Proteomes" id="UP000694385"/>
    </source>
</evidence>
<dbReference type="OMA" id="MPGAMRI"/>
<sequence>MRIFTIFAELILLGQICPARGAVSKRIQCAKLNDRCEVECLTFKVKIGGCRADLTPLCCKQQKH</sequence>
<evidence type="ECO:0000256" key="1">
    <source>
        <dbReference type="SAM" id="SignalP"/>
    </source>
</evidence>
<reference evidence="2" key="1">
    <citation type="submission" date="2025-08" db="UniProtKB">
        <authorList>
            <consortium name="Ensembl"/>
        </authorList>
    </citation>
    <scope>IDENTIFICATION</scope>
</reference>
<evidence type="ECO:0000313" key="2">
    <source>
        <dbReference type="Ensembl" id="ENSJJAP00000005060.1"/>
    </source>
</evidence>
<feature type="chain" id="PRO_5034351447" evidence="1">
    <location>
        <begin position="22"/>
        <end position="64"/>
    </location>
</feature>
<feature type="signal peptide" evidence="1">
    <location>
        <begin position="1"/>
        <end position="21"/>
    </location>
</feature>
<accession>A0A8C5KAU7</accession>
<dbReference type="AlphaFoldDB" id="A0A8C5KAU7"/>
<proteinExistence type="predicted"/>
<gene>
    <name evidence="2" type="primary">LOC101617202</name>
</gene>
<name>A0A8C5KAU7_JACJA</name>
<dbReference type="GeneTree" id="ENSGT00390000013953"/>
<keyword evidence="1" id="KW-0732">Signal</keyword>
<protein>
    <submittedName>
        <fullName evidence="2">Defensin beta 13</fullName>
    </submittedName>
</protein>